<evidence type="ECO:0000313" key="2">
    <source>
        <dbReference type="Proteomes" id="UP000807025"/>
    </source>
</evidence>
<evidence type="ECO:0000313" key="1">
    <source>
        <dbReference type="EMBL" id="KAF9502068.1"/>
    </source>
</evidence>
<reference evidence="1" key="1">
    <citation type="submission" date="2020-11" db="EMBL/GenBank/DDBJ databases">
        <authorList>
            <consortium name="DOE Joint Genome Institute"/>
            <person name="Ahrendt S."/>
            <person name="Riley R."/>
            <person name="Andreopoulos W."/>
            <person name="Labutti K."/>
            <person name="Pangilinan J."/>
            <person name="Ruiz-Duenas F.J."/>
            <person name="Barrasa J.M."/>
            <person name="Sanchez-Garcia M."/>
            <person name="Camarero S."/>
            <person name="Miyauchi S."/>
            <person name="Serrano A."/>
            <person name="Linde D."/>
            <person name="Babiker R."/>
            <person name="Drula E."/>
            <person name="Ayuso-Fernandez I."/>
            <person name="Pacheco R."/>
            <person name="Padilla G."/>
            <person name="Ferreira P."/>
            <person name="Barriuso J."/>
            <person name="Kellner H."/>
            <person name="Castanera R."/>
            <person name="Alfaro M."/>
            <person name="Ramirez L."/>
            <person name="Pisabarro A.G."/>
            <person name="Kuo A."/>
            <person name="Tritt A."/>
            <person name="Lipzen A."/>
            <person name="He G."/>
            <person name="Yan M."/>
            <person name="Ng V."/>
            <person name="Cullen D."/>
            <person name="Martin F."/>
            <person name="Rosso M.-N."/>
            <person name="Henrissat B."/>
            <person name="Hibbett D."/>
            <person name="Martinez A.T."/>
            <person name="Grigoriev I.V."/>
        </authorList>
    </citation>
    <scope>NUCLEOTIDE SEQUENCE</scope>
    <source>
        <strain evidence="1">ATCC 90797</strain>
    </source>
</reference>
<dbReference type="AlphaFoldDB" id="A0A9P6A8T9"/>
<dbReference type="EMBL" id="MU154521">
    <property type="protein sequence ID" value="KAF9502068.1"/>
    <property type="molecule type" value="Genomic_DNA"/>
</dbReference>
<organism evidence="1 2">
    <name type="scientific">Pleurotus eryngii</name>
    <name type="common">Boletus of the steppes</name>
    <dbReference type="NCBI Taxonomy" id="5323"/>
    <lineage>
        <taxon>Eukaryota</taxon>
        <taxon>Fungi</taxon>
        <taxon>Dikarya</taxon>
        <taxon>Basidiomycota</taxon>
        <taxon>Agaricomycotina</taxon>
        <taxon>Agaricomycetes</taxon>
        <taxon>Agaricomycetidae</taxon>
        <taxon>Agaricales</taxon>
        <taxon>Pleurotineae</taxon>
        <taxon>Pleurotaceae</taxon>
        <taxon>Pleurotus</taxon>
    </lineage>
</organism>
<accession>A0A9P6A8T9</accession>
<name>A0A9P6A8T9_PLEER</name>
<dbReference type="OrthoDB" id="3265734at2759"/>
<dbReference type="Proteomes" id="UP000807025">
    <property type="component" value="Unassembled WGS sequence"/>
</dbReference>
<keyword evidence="2" id="KW-1185">Reference proteome</keyword>
<proteinExistence type="predicted"/>
<comment type="caution">
    <text evidence="1">The sequence shown here is derived from an EMBL/GenBank/DDBJ whole genome shotgun (WGS) entry which is preliminary data.</text>
</comment>
<protein>
    <submittedName>
        <fullName evidence="1">Uncharacterized protein</fullName>
    </submittedName>
</protein>
<dbReference type="Gene3D" id="2.60.120.260">
    <property type="entry name" value="Galactose-binding domain-like"/>
    <property type="match status" value="1"/>
</dbReference>
<sequence>MNSRSVIIDNADAQIQYSPGWRANGSPNEYKRTTSNTETRGASFTFKFVGSSVAVYGTLDSDTTYVLDGGNPKFPFFGQPQPQVQYQQVLLDPA</sequence>
<gene>
    <name evidence="1" type="ORF">BDN71DRAFT_1500219</name>
</gene>